<dbReference type="AlphaFoldDB" id="A0A438F2C6"/>
<proteinExistence type="predicted"/>
<feature type="region of interest" description="Disordered" evidence="2">
    <location>
        <begin position="19"/>
        <end position="39"/>
    </location>
</feature>
<feature type="region of interest" description="Disordered" evidence="2">
    <location>
        <begin position="217"/>
        <end position="242"/>
    </location>
</feature>
<dbReference type="Proteomes" id="UP000288805">
    <property type="component" value="Unassembled WGS sequence"/>
</dbReference>
<dbReference type="PANTHER" id="PTHR47926">
    <property type="entry name" value="PENTATRICOPEPTIDE REPEAT-CONTAINING PROTEIN"/>
    <property type="match status" value="1"/>
</dbReference>
<name>A0A438F2C6_VITVI</name>
<accession>A0A438F2C6</accession>
<evidence type="ECO:0000256" key="1">
    <source>
        <dbReference type="ARBA" id="ARBA00022737"/>
    </source>
</evidence>
<dbReference type="Pfam" id="PF01535">
    <property type="entry name" value="PPR"/>
    <property type="match status" value="1"/>
</dbReference>
<organism evidence="3 4">
    <name type="scientific">Vitis vinifera</name>
    <name type="common">Grape</name>
    <dbReference type="NCBI Taxonomy" id="29760"/>
    <lineage>
        <taxon>Eukaryota</taxon>
        <taxon>Viridiplantae</taxon>
        <taxon>Streptophyta</taxon>
        <taxon>Embryophyta</taxon>
        <taxon>Tracheophyta</taxon>
        <taxon>Spermatophyta</taxon>
        <taxon>Magnoliopsida</taxon>
        <taxon>eudicotyledons</taxon>
        <taxon>Gunneridae</taxon>
        <taxon>Pentapetalae</taxon>
        <taxon>rosids</taxon>
        <taxon>Vitales</taxon>
        <taxon>Vitaceae</taxon>
        <taxon>Viteae</taxon>
        <taxon>Vitis</taxon>
    </lineage>
</organism>
<comment type="caution">
    <text evidence="3">The sequence shown here is derived from an EMBL/GenBank/DDBJ whole genome shotgun (WGS) entry which is preliminary data.</text>
</comment>
<evidence type="ECO:0000313" key="4">
    <source>
        <dbReference type="Proteomes" id="UP000288805"/>
    </source>
</evidence>
<dbReference type="InterPro" id="IPR011990">
    <property type="entry name" value="TPR-like_helical_dom_sf"/>
</dbReference>
<evidence type="ECO:0000313" key="3">
    <source>
        <dbReference type="EMBL" id="RVW54103.1"/>
    </source>
</evidence>
<dbReference type="PANTHER" id="PTHR47926:SF388">
    <property type="entry name" value="DYW DOMAIN-CONTAINING PROTEIN"/>
    <property type="match status" value="1"/>
</dbReference>
<dbReference type="Gene3D" id="1.25.40.10">
    <property type="entry name" value="Tetratricopeptide repeat domain"/>
    <property type="match status" value="1"/>
</dbReference>
<feature type="compositionally biased region" description="Polar residues" evidence="2">
    <location>
        <begin position="217"/>
        <end position="229"/>
    </location>
</feature>
<dbReference type="InterPro" id="IPR002885">
    <property type="entry name" value="PPR_rpt"/>
</dbReference>
<protein>
    <submittedName>
        <fullName evidence="3">Pentatricopeptide repeat-containing protein</fullName>
    </submittedName>
</protein>
<dbReference type="EMBL" id="QGNW01001134">
    <property type="protein sequence ID" value="RVW54103.1"/>
    <property type="molecule type" value="Genomic_DNA"/>
</dbReference>
<evidence type="ECO:0000256" key="2">
    <source>
        <dbReference type="SAM" id="MobiDB-lite"/>
    </source>
</evidence>
<dbReference type="InterPro" id="IPR046960">
    <property type="entry name" value="PPR_At4g14850-like_plant"/>
</dbReference>
<dbReference type="GO" id="GO:0009451">
    <property type="term" value="P:RNA modification"/>
    <property type="evidence" value="ECO:0007669"/>
    <property type="project" value="InterPro"/>
</dbReference>
<dbReference type="GO" id="GO:0003723">
    <property type="term" value="F:RNA binding"/>
    <property type="evidence" value="ECO:0007669"/>
    <property type="project" value="InterPro"/>
</dbReference>
<sequence>MSAKRATLLTINSLTALSKQNPDGLYGGNSMNSSEVHQDLNPRGYREYARNEFKQNPFSQSGNFSRNYRQGSGGLPANQNELCRESTINEYQQNLVGQSGNINGSESESEWNCQQIISETLGDLNRTYGENIRQFQQSQVDIIEKIYSSISQVRICTIEKMLVNINRTQMLVNISRTQILVNISRTQMLLNISRTQMLLNISRTKCCSYQTNSNEFQNSMVGSPKSSNYKPDGESLEAAESSQYSGTLEEVDDFCKDGKVKEAIEVLGLLEKQHTPVDLPRYLRLMKACGEAKALQEAKAVHESLIKSVSPLKNDLGEEAIDLFIQFKESGLKPDGLWHCSINEALCEYGGHAGNSGYLDEALEFVEKMPLEPSVDVWETLMNICRVQGNMEIGDRCAELVEHLEPSRLTEQSKAGLVPVKASDLEKEKEKRNWPVKIF</sequence>
<gene>
    <name evidence="3" type="primary">PCMP-H75_1</name>
    <name evidence="3" type="ORF">CK203_080440</name>
</gene>
<keyword evidence="1" id="KW-0677">Repeat</keyword>
<reference evidence="3 4" key="1">
    <citation type="journal article" date="2018" name="PLoS Genet.">
        <title>Population sequencing reveals clonal diversity and ancestral inbreeding in the grapevine cultivar Chardonnay.</title>
        <authorList>
            <person name="Roach M.J."/>
            <person name="Johnson D.L."/>
            <person name="Bohlmann J."/>
            <person name="van Vuuren H.J."/>
            <person name="Jones S.J."/>
            <person name="Pretorius I.S."/>
            <person name="Schmidt S.A."/>
            <person name="Borneman A.R."/>
        </authorList>
    </citation>
    <scope>NUCLEOTIDE SEQUENCE [LARGE SCALE GENOMIC DNA]</scope>
    <source>
        <strain evidence="4">cv. Chardonnay</strain>
        <tissue evidence="3">Leaf</tissue>
    </source>
</reference>